<dbReference type="Proteomes" id="UP000255283">
    <property type="component" value="Unassembled WGS sequence"/>
</dbReference>
<dbReference type="NCBIfam" id="TIGR01537">
    <property type="entry name" value="portal_HK97"/>
    <property type="match status" value="1"/>
</dbReference>
<sequence length="190" mass="21350">MSWFRKKRKVEERSNPFDYLMYNSTGSYTESKALLLSTVYRCTEVISDSIAQLPLEPYKIDENGYKTKYVGHPTYSLLNREPNNKMTRFTFIKTMVVSMLLKGNAYAYIERDNKGNAKALHYIPSELVTVISPQTISDNIVYNVTGMANAIEACNMIHLLNFSYNGIVGISTLAHAKSTLGLAADSEAHA</sequence>
<proteinExistence type="predicted"/>
<dbReference type="AlphaFoldDB" id="A0AAQ1ZHX0"/>
<dbReference type="InterPro" id="IPR006944">
    <property type="entry name" value="Phage/GTA_portal"/>
</dbReference>
<dbReference type="EMBL" id="UGTJ01000001">
    <property type="protein sequence ID" value="SUB78805.1"/>
    <property type="molecule type" value="Genomic_DNA"/>
</dbReference>
<dbReference type="InterPro" id="IPR006427">
    <property type="entry name" value="Portal_HK97"/>
</dbReference>
<protein>
    <submittedName>
        <fullName evidence="1">Phage portal protein, HK97 family</fullName>
    </submittedName>
</protein>
<organism evidence="1 2">
    <name type="scientific">Segatella buccae</name>
    <dbReference type="NCBI Taxonomy" id="28126"/>
    <lineage>
        <taxon>Bacteria</taxon>
        <taxon>Pseudomonadati</taxon>
        <taxon>Bacteroidota</taxon>
        <taxon>Bacteroidia</taxon>
        <taxon>Bacteroidales</taxon>
        <taxon>Prevotellaceae</taxon>
        <taxon>Segatella</taxon>
    </lineage>
</organism>
<reference evidence="1 2" key="1">
    <citation type="submission" date="2018-06" db="EMBL/GenBank/DDBJ databases">
        <authorList>
            <consortium name="Pathogen Informatics"/>
            <person name="Doyle S."/>
        </authorList>
    </citation>
    <scope>NUCLEOTIDE SEQUENCE [LARGE SCALE GENOMIC DNA]</scope>
    <source>
        <strain evidence="1 2">NCTC13063</strain>
    </source>
</reference>
<evidence type="ECO:0000313" key="1">
    <source>
        <dbReference type="EMBL" id="SUB78805.1"/>
    </source>
</evidence>
<name>A0AAQ1ZHX0_9BACT</name>
<comment type="caution">
    <text evidence="1">The sequence shown here is derived from an EMBL/GenBank/DDBJ whole genome shotgun (WGS) entry which is preliminary data.</text>
</comment>
<dbReference type="Pfam" id="PF04860">
    <property type="entry name" value="Phage_portal"/>
    <property type="match status" value="1"/>
</dbReference>
<accession>A0AAQ1ZHX0</accession>
<evidence type="ECO:0000313" key="2">
    <source>
        <dbReference type="Proteomes" id="UP000255283"/>
    </source>
</evidence>
<gene>
    <name evidence="1" type="ORF">NCTC13063_00051</name>
</gene>